<reference evidence="3 4" key="1">
    <citation type="journal article" date="2012" name="J. Bacteriol.">
        <title>Complete genome sequence of the anaerobic perchlorate-reducing bacterium Azospira suillum strain PS.</title>
        <authorList>
            <person name="Byrne-Bailey K.G."/>
            <person name="Coates J.D."/>
        </authorList>
    </citation>
    <scope>NUCLEOTIDE SEQUENCE [LARGE SCALE GENOMIC DNA]</scope>
    <source>
        <strain evidence="4">ATCC BAA-33 / DSM 13638 / PS</strain>
    </source>
</reference>
<dbReference type="PANTHER" id="PTHR13696:SF96">
    <property type="entry name" value="COBQ_COBB_MIND_PARA NUCLEOTIDE BINDING DOMAIN-CONTAINING PROTEIN"/>
    <property type="match status" value="1"/>
</dbReference>
<protein>
    <submittedName>
        <fullName evidence="3">ATPase involved in chromosome partitioning</fullName>
    </submittedName>
</protein>
<evidence type="ECO:0000313" key="3">
    <source>
        <dbReference type="EMBL" id="AEV26972.1"/>
    </source>
</evidence>
<dbReference type="EMBL" id="CP003153">
    <property type="protein sequence ID" value="AEV26972.1"/>
    <property type="molecule type" value="Genomic_DNA"/>
</dbReference>
<dbReference type="SUPFAM" id="SSF52540">
    <property type="entry name" value="P-loop containing nucleoside triphosphate hydrolases"/>
    <property type="match status" value="1"/>
</dbReference>
<proteinExistence type="predicted"/>
<dbReference type="STRING" id="640081.Dsui_2621"/>
<evidence type="ECO:0000313" key="4">
    <source>
        <dbReference type="Proteomes" id="UP000005633"/>
    </source>
</evidence>
<feature type="region of interest" description="Disordered" evidence="1">
    <location>
        <begin position="281"/>
        <end position="302"/>
    </location>
</feature>
<evidence type="ECO:0000256" key="1">
    <source>
        <dbReference type="SAM" id="MobiDB-lite"/>
    </source>
</evidence>
<dbReference type="PANTHER" id="PTHR13696">
    <property type="entry name" value="P-LOOP CONTAINING NUCLEOSIDE TRIPHOSPHATE HYDROLASE"/>
    <property type="match status" value="1"/>
</dbReference>
<dbReference type="InterPro" id="IPR027417">
    <property type="entry name" value="P-loop_NTPase"/>
</dbReference>
<accession>G8QNS8</accession>
<gene>
    <name evidence="3" type="ordered locus">Dsui_2621</name>
</gene>
<dbReference type="Pfam" id="PF13614">
    <property type="entry name" value="AAA_31"/>
    <property type="match status" value="1"/>
</dbReference>
<dbReference type="OrthoDB" id="5288747at2"/>
<dbReference type="InterPro" id="IPR025669">
    <property type="entry name" value="AAA_dom"/>
</dbReference>
<dbReference type="RefSeq" id="WP_014237653.1">
    <property type="nucleotide sequence ID" value="NC_016616.1"/>
</dbReference>
<dbReference type="Proteomes" id="UP000005633">
    <property type="component" value="Chromosome"/>
</dbReference>
<dbReference type="CDD" id="cd02042">
    <property type="entry name" value="ParAB_family"/>
    <property type="match status" value="1"/>
</dbReference>
<evidence type="ECO:0000259" key="2">
    <source>
        <dbReference type="Pfam" id="PF13614"/>
    </source>
</evidence>
<dbReference type="Gene3D" id="3.40.50.300">
    <property type="entry name" value="P-loop containing nucleotide triphosphate hydrolases"/>
    <property type="match status" value="1"/>
</dbReference>
<organism evidence="3 4">
    <name type="scientific">Azospira oryzae (strain ATCC BAA-33 / DSM 13638 / PS)</name>
    <name type="common">Dechlorosoma suillum</name>
    <dbReference type="NCBI Taxonomy" id="640081"/>
    <lineage>
        <taxon>Bacteria</taxon>
        <taxon>Pseudomonadati</taxon>
        <taxon>Pseudomonadota</taxon>
        <taxon>Betaproteobacteria</taxon>
        <taxon>Rhodocyclales</taxon>
        <taxon>Rhodocyclaceae</taxon>
        <taxon>Azospira</taxon>
    </lineage>
</organism>
<dbReference type="KEGG" id="dsu:Dsui_2621"/>
<dbReference type="InterPro" id="IPR050678">
    <property type="entry name" value="DNA_Partitioning_ATPase"/>
</dbReference>
<name>G8QNS8_AZOOP</name>
<sequence length="302" mass="32946">MGQPVILSVTSTKGGVGKTTIAANIGALFAQFGMRVLLLDADVQPSLSKYFRIIQRAPFGLTAVITRGGSVQPDCISTTDRTNLDLVVSDPLDSDGTALQSWLRDREDRLVVMKRAVQSPYVRDNYDVVVIDTQGAVGELQKTAAMAADIMISPVNPTILSAREFASGTVNMLESINRLADFSADFRSGDLYALIYGMDRSNDSKLIADQIRNDFRSIHKVRVMQTVVPQSAAYRTAATLQLPAYEIDRPPSKKSVTAYETLHQLVWELFPNLQDIYCDDVAADDDDSGTGQAATESQGEQS</sequence>
<dbReference type="AlphaFoldDB" id="G8QNS8"/>
<dbReference type="eggNOG" id="COG1192">
    <property type="taxonomic scope" value="Bacteria"/>
</dbReference>
<dbReference type="HOGENOM" id="CLU_072999_0_0_4"/>
<feature type="compositionally biased region" description="Polar residues" evidence="1">
    <location>
        <begin position="289"/>
        <end position="302"/>
    </location>
</feature>
<feature type="domain" description="AAA" evidence="2">
    <location>
        <begin position="6"/>
        <end position="177"/>
    </location>
</feature>